<comment type="caution">
    <text evidence="3">The sequence shown here is derived from an EMBL/GenBank/DDBJ whole genome shotgun (WGS) entry which is preliminary data.</text>
</comment>
<feature type="compositionally biased region" description="Basic and acidic residues" evidence="1">
    <location>
        <begin position="547"/>
        <end position="559"/>
    </location>
</feature>
<feature type="compositionally biased region" description="Polar residues" evidence="1">
    <location>
        <begin position="664"/>
        <end position="673"/>
    </location>
</feature>
<proteinExistence type="predicted"/>
<dbReference type="Pfam" id="PF15949">
    <property type="entry name" value="DUF4757"/>
    <property type="match status" value="1"/>
</dbReference>
<feature type="compositionally biased region" description="Polar residues" evidence="1">
    <location>
        <begin position="497"/>
        <end position="510"/>
    </location>
</feature>
<feature type="compositionally biased region" description="Basic and acidic residues" evidence="1">
    <location>
        <begin position="258"/>
        <end position="267"/>
    </location>
</feature>
<feature type="region of interest" description="Disordered" evidence="1">
    <location>
        <begin position="41"/>
        <end position="108"/>
    </location>
</feature>
<feature type="domain" description="DUF4757" evidence="2">
    <location>
        <begin position="90"/>
        <end position="222"/>
    </location>
</feature>
<evidence type="ECO:0000313" key="3">
    <source>
        <dbReference type="EMBL" id="KAB7507136.1"/>
    </source>
</evidence>
<feature type="compositionally biased region" description="Basic and acidic residues" evidence="1">
    <location>
        <begin position="474"/>
        <end position="493"/>
    </location>
</feature>
<feature type="compositionally biased region" description="Low complexity" evidence="1">
    <location>
        <begin position="375"/>
        <end position="386"/>
    </location>
</feature>
<feature type="compositionally biased region" description="Basic and acidic residues" evidence="1">
    <location>
        <begin position="726"/>
        <end position="742"/>
    </location>
</feature>
<feature type="compositionally biased region" description="Low complexity" evidence="1">
    <location>
        <begin position="59"/>
        <end position="72"/>
    </location>
</feature>
<evidence type="ECO:0000259" key="2">
    <source>
        <dbReference type="Pfam" id="PF15949"/>
    </source>
</evidence>
<feature type="region of interest" description="Disordered" evidence="1">
    <location>
        <begin position="530"/>
        <end position="636"/>
    </location>
</feature>
<name>A0A5N5TLV5_9CRUS</name>
<dbReference type="AlphaFoldDB" id="A0A5N5TLV5"/>
<feature type="compositionally biased region" description="Polar residues" evidence="1">
    <location>
        <begin position="757"/>
        <end position="766"/>
    </location>
</feature>
<feature type="compositionally biased region" description="Low complexity" evidence="1">
    <location>
        <begin position="456"/>
        <end position="467"/>
    </location>
</feature>
<feature type="compositionally biased region" description="Polar residues" evidence="1">
    <location>
        <begin position="530"/>
        <end position="546"/>
    </location>
</feature>
<feature type="compositionally biased region" description="Basic and acidic residues" evidence="1">
    <location>
        <begin position="438"/>
        <end position="455"/>
    </location>
</feature>
<feature type="region of interest" description="Disordered" evidence="1">
    <location>
        <begin position="657"/>
        <end position="682"/>
    </location>
</feature>
<dbReference type="Proteomes" id="UP000326759">
    <property type="component" value="Unassembled WGS sequence"/>
</dbReference>
<dbReference type="InterPro" id="IPR031865">
    <property type="entry name" value="DUF4757"/>
</dbReference>
<feature type="compositionally biased region" description="Basic and acidic residues" evidence="1">
    <location>
        <begin position="583"/>
        <end position="604"/>
    </location>
</feature>
<feature type="region of interest" description="Disordered" evidence="1">
    <location>
        <begin position="367"/>
        <end position="399"/>
    </location>
</feature>
<feature type="compositionally biased region" description="Polar residues" evidence="1">
    <location>
        <begin position="73"/>
        <end position="92"/>
    </location>
</feature>
<dbReference type="OrthoDB" id="6382355at2759"/>
<feature type="compositionally biased region" description="Basic and acidic residues" evidence="1">
    <location>
        <begin position="296"/>
        <end position="305"/>
    </location>
</feature>
<feature type="compositionally biased region" description="Polar residues" evidence="1">
    <location>
        <begin position="155"/>
        <end position="168"/>
    </location>
</feature>
<protein>
    <recommendedName>
        <fullName evidence="2">DUF4757 domain-containing protein</fullName>
    </recommendedName>
</protein>
<feature type="region of interest" description="Disordered" evidence="1">
    <location>
        <begin position="148"/>
        <end position="168"/>
    </location>
</feature>
<feature type="region of interest" description="Disordered" evidence="1">
    <location>
        <begin position="438"/>
        <end position="516"/>
    </location>
</feature>
<feature type="compositionally biased region" description="Low complexity" evidence="1">
    <location>
        <begin position="332"/>
        <end position="345"/>
    </location>
</feature>
<accession>A0A5N5TLV5</accession>
<sequence>METKEEEKEEEEEYYSPVLQRQKLIPFVTLKPFHLLRDEMPSDMRLQCPSEDTPPSTRPPSVASSGASTSGTPHRSTSMDSLHTNSSTSEKPVSSGEEYIPTRLIRPTPKVNTNAMQFVKTGPAMLHKSAKEQMKKVEIVKTLRKTSLQEEEDWQSNSSSTNLTSFDEGSDWQSNLDKWKSSRRKRNEDVLERVIEVKKNELDEEFSKARRKSKTFSEMREEKSKRGRRYNLVVHDDDNNDLADLGLSTSKNGQSLSDGHEEGEAKSDAGFCTGSDTGSDGVFAEDNISDTSSALGDKREIHDSLLDSGSPPTSKKDSTIINGHENGHRVSENTSTTVKSTSTASTTVINSEYTYDKAIEEYKQFAENSAKKRTSSVTSLSSNASGSKEEHDKSLSSKRVEEKFSFYDGDVKEPRIIRREKNTAKIDIDKRRSMFELRNIDQQEPRKTLDYRKSLDVSSSLKSKVASFESINDSDNRTKSVKPLRDTKFKEKLASFNKKNSSENNLLTQRKTPERDQNFYQKLHSFTQMESKTVSENPNSHNSSRKSSPDRKHLWKSSDKLSSSFSSERAYEKGASPTTTTPLKDRIASYENLTPDHSRSKRELSVSMENLNETKPQPLLGSRTLQTSQSVSDLSRRTPFTTHYMVVEVDEEAEEKSCVKRNISRVSQTGEQETSSERSKNVSKRLTIYEEIEKVVIQRDVSKAPIYSIFNEDFEVKTPLLEKKLDSAADERRPPPLPEKNKSRLSSSEEPSSGLSDTVSRTSRTLPDTPKESSHFRSPKLPADGSKSPRKLPQIPVDSQRPEEQLTSKNGNESSFLVPDVIPINEDKPLLNWPLQTSSETPLEPPPHTVPEVAPPPVPPPRVPSMEDPYTSSTSFITDEESKGIPYCDEDIDEVS</sequence>
<evidence type="ECO:0000256" key="1">
    <source>
        <dbReference type="SAM" id="MobiDB-lite"/>
    </source>
</evidence>
<feature type="region of interest" description="Disordered" evidence="1">
    <location>
        <begin position="208"/>
        <end position="345"/>
    </location>
</feature>
<feature type="region of interest" description="Disordered" evidence="1">
    <location>
        <begin position="726"/>
        <end position="896"/>
    </location>
</feature>
<feature type="compositionally biased region" description="Basic and acidic residues" evidence="1">
    <location>
        <begin position="215"/>
        <end position="224"/>
    </location>
</feature>
<feature type="compositionally biased region" description="Basic and acidic residues" evidence="1">
    <location>
        <begin position="387"/>
        <end position="399"/>
    </location>
</feature>
<organism evidence="3 4">
    <name type="scientific">Armadillidium nasatum</name>
    <dbReference type="NCBI Taxonomy" id="96803"/>
    <lineage>
        <taxon>Eukaryota</taxon>
        <taxon>Metazoa</taxon>
        <taxon>Ecdysozoa</taxon>
        <taxon>Arthropoda</taxon>
        <taxon>Crustacea</taxon>
        <taxon>Multicrustacea</taxon>
        <taxon>Malacostraca</taxon>
        <taxon>Eumalacostraca</taxon>
        <taxon>Peracarida</taxon>
        <taxon>Isopoda</taxon>
        <taxon>Oniscidea</taxon>
        <taxon>Crinocheta</taxon>
        <taxon>Armadillidiidae</taxon>
        <taxon>Armadillidium</taxon>
    </lineage>
</organism>
<dbReference type="EMBL" id="SEYY01000481">
    <property type="protein sequence ID" value="KAB7507136.1"/>
    <property type="molecule type" value="Genomic_DNA"/>
</dbReference>
<feature type="compositionally biased region" description="Pro residues" evidence="1">
    <location>
        <begin position="843"/>
        <end position="863"/>
    </location>
</feature>
<feature type="compositionally biased region" description="Polar residues" evidence="1">
    <location>
        <begin position="623"/>
        <end position="636"/>
    </location>
</feature>
<feature type="compositionally biased region" description="Low complexity" evidence="1">
    <location>
        <begin position="744"/>
        <end position="756"/>
    </location>
</feature>
<keyword evidence="4" id="KW-1185">Reference proteome</keyword>
<evidence type="ECO:0000313" key="4">
    <source>
        <dbReference type="Proteomes" id="UP000326759"/>
    </source>
</evidence>
<reference evidence="3 4" key="1">
    <citation type="journal article" date="2019" name="PLoS Biol.">
        <title>Sex chromosomes control vertical transmission of feminizing Wolbachia symbionts in an isopod.</title>
        <authorList>
            <person name="Becking T."/>
            <person name="Chebbi M.A."/>
            <person name="Giraud I."/>
            <person name="Moumen B."/>
            <person name="Laverre T."/>
            <person name="Caubet Y."/>
            <person name="Peccoud J."/>
            <person name="Gilbert C."/>
            <person name="Cordaux R."/>
        </authorList>
    </citation>
    <scope>NUCLEOTIDE SEQUENCE [LARGE SCALE GENOMIC DNA]</scope>
    <source>
        <strain evidence="3">ANa2</strain>
        <tissue evidence="3">Whole body excluding digestive tract and cuticle</tissue>
    </source>
</reference>
<feature type="compositionally biased region" description="Polar residues" evidence="1">
    <location>
        <begin position="247"/>
        <end position="257"/>
    </location>
</feature>
<gene>
    <name evidence="3" type="ORF">Anas_03167</name>
</gene>